<accession>A0ABP1S1G4</accession>
<name>A0ABP1S1G4_9HEXA</name>
<proteinExistence type="predicted"/>
<organism evidence="1 2">
    <name type="scientific">Orchesella dallaii</name>
    <dbReference type="NCBI Taxonomy" id="48710"/>
    <lineage>
        <taxon>Eukaryota</taxon>
        <taxon>Metazoa</taxon>
        <taxon>Ecdysozoa</taxon>
        <taxon>Arthropoda</taxon>
        <taxon>Hexapoda</taxon>
        <taxon>Collembola</taxon>
        <taxon>Entomobryomorpha</taxon>
        <taxon>Entomobryoidea</taxon>
        <taxon>Orchesellidae</taxon>
        <taxon>Orchesellinae</taxon>
        <taxon>Orchesella</taxon>
    </lineage>
</organism>
<evidence type="ECO:0000313" key="1">
    <source>
        <dbReference type="EMBL" id="CAL8141375.1"/>
    </source>
</evidence>
<dbReference type="EMBL" id="CAXLJM020000146">
    <property type="protein sequence ID" value="CAL8141375.1"/>
    <property type="molecule type" value="Genomic_DNA"/>
</dbReference>
<sequence length="132" mass="15913">MNYILRLSEFICHHRKMYFLRQNMSYHPLHRHAVSASNNTVEPEAIFMRVKIFFFPFEIKNNYFAFAFVIRMHRKRKEMEINKPLKKLVKLVGSSFSLWTDVSTLQKTRIKESVIFIQLIVFTDDSKCLVEY</sequence>
<reference evidence="1 2" key="1">
    <citation type="submission" date="2024-08" db="EMBL/GenBank/DDBJ databases">
        <authorList>
            <person name="Cucini C."/>
            <person name="Frati F."/>
        </authorList>
    </citation>
    <scope>NUCLEOTIDE SEQUENCE [LARGE SCALE GENOMIC DNA]</scope>
</reference>
<evidence type="ECO:0000313" key="2">
    <source>
        <dbReference type="Proteomes" id="UP001642540"/>
    </source>
</evidence>
<dbReference type="Proteomes" id="UP001642540">
    <property type="component" value="Unassembled WGS sequence"/>
</dbReference>
<comment type="caution">
    <text evidence="1">The sequence shown here is derived from an EMBL/GenBank/DDBJ whole genome shotgun (WGS) entry which is preliminary data.</text>
</comment>
<gene>
    <name evidence="1" type="ORF">ODALV1_LOCUS28687</name>
</gene>
<keyword evidence="2" id="KW-1185">Reference proteome</keyword>
<protein>
    <submittedName>
        <fullName evidence="1">Uncharacterized protein</fullName>
    </submittedName>
</protein>